<dbReference type="RefSeq" id="WP_215219194.1">
    <property type="nucleotide sequence ID" value="NZ_OU015430.1"/>
</dbReference>
<gene>
    <name evidence="2" type="ORF">LYB30171_00157</name>
</gene>
<protein>
    <submittedName>
        <fullName evidence="2">Uncharacterized protein</fullName>
    </submittedName>
</protein>
<evidence type="ECO:0000313" key="3">
    <source>
        <dbReference type="Proteomes" id="UP000680116"/>
    </source>
</evidence>
<keyword evidence="1" id="KW-0732">Signal</keyword>
<reference evidence="2 3" key="1">
    <citation type="submission" date="2021-04" db="EMBL/GenBank/DDBJ databases">
        <authorList>
            <person name="Rodrigo-Torres L."/>
            <person name="Arahal R. D."/>
            <person name="Lucena T."/>
        </authorList>
    </citation>
    <scope>NUCLEOTIDE SEQUENCE [LARGE SCALE GENOMIC DNA]</scope>
    <source>
        <strain evidence="2 3">CECT 30171</strain>
    </source>
</reference>
<organism evidence="2 3">
    <name type="scientific">Novilysobacter luteus</name>
    <dbReference type="NCBI Taxonomy" id="2822368"/>
    <lineage>
        <taxon>Bacteria</taxon>
        <taxon>Pseudomonadati</taxon>
        <taxon>Pseudomonadota</taxon>
        <taxon>Gammaproteobacteria</taxon>
        <taxon>Lysobacterales</taxon>
        <taxon>Lysobacteraceae</taxon>
        <taxon>Novilysobacter</taxon>
    </lineage>
</organism>
<proteinExistence type="predicted"/>
<dbReference type="Proteomes" id="UP000680116">
    <property type="component" value="Chromosome"/>
</dbReference>
<accession>A0ABM8UC05</accession>
<name>A0ABM8UC05_9GAMM</name>
<feature type="chain" id="PRO_5045900704" evidence="1">
    <location>
        <begin position="23"/>
        <end position="89"/>
    </location>
</feature>
<evidence type="ECO:0000256" key="1">
    <source>
        <dbReference type="SAM" id="SignalP"/>
    </source>
</evidence>
<evidence type="ECO:0000313" key="2">
    <source>
        <dbReference type="EMBL" id="CAG4967944.1"/>
    </source>
</evidence>
<feature type="signal peptide" evidence="1">
    <location>
        <begin position="1"/>
        <end position="22"/>
    </location>
</feature>
<sequence>MKKISRWLAVSALLVVTGTVSAATEYEIEVAHDDELFIINGEKYEAKTYCFDMEEGDSVIFIEGSAYGACASAEILNLRTKEVCEVWCE</sequence>
<keyword evidence="3" id="KW-1185">Reference proteome</keyword>
<dbReference type="EMBL" id="OU015430">
    <property type="protein sequence ID" value="CAG4967944.1"/>
    <property type="molecule type" value="Genomic_DNA"/>
</dbReference>